<dbReference type="SUPFAM" id="SSF103473">
    <property type="entry name" value="MFS general substrate transporter"/>
    <property type="match status" value="1"/>
</dbReference>
<comment type="caution">
    <text evidence="14">The sequence shown here is derived from an EMBL/GenBank/DDBJ whole genome shotgun (WGS) entry which is preliminary data.</text>
</comment>
<evidence type="ECO:0000259" key="13">
    <source>
        <dbReference type="PROSITE" id="PS50850"/>
    </source>
</evidence>
<evidence type="ECO:0000256" key="7">
    <source>
        <dbReference type="ARBA" id="ARBA00022989"/>
    </source>
</evidence>
<dbReference type="PANTHER" id="PTHR23516">
    <property type="entry name" value="SAM (S-ADENOSYL METHIONINE) TRANSPORTER"/>
    <property type="match status" value="1"/>
</dbReference>
<feature type="transmembrane region" description="Helical" evidence="12">
    <location>
        <begin position="256"/>
        <end position="277"/>
    </location>
</feature>
<dbReference type="InterPro" id="IPR008509">
    <property type="entry name" value="MOT2/MFSD5"/>
</dbReference>
<feature type="transmembrane region" description="Helical" evidence="12">
    <location>
        <begin position="189"/>
        <end position="211"/>
    </location>
</feature>
<feature type="transmembrane region" description="Helical" evidence="12">
    <location>
        <begin position="166"/>
        <end position="183"/>
    </location>
</feature>
<evidence type="ECO:0000256" key="1">
    <source>
        <dbReference type="ARBA" id="ARBA00003019"/>
    </source>
</evidence>
<feature type="transmembrane region" description="Helical" evidence="12">
    <location>
        <begin position="135"/>
        <end position="154"/>
    </location>
</feature>
<proteinExistence type="predicted"/>
<feature type="transmembrane region" description="Helical" evidence="12">
    <location>
        <begin position="232"/>
        <end position="250"/>
    </location>
</feature>
<dbReference type="GO" id="GO:0015098">
    <property type="term" value="F:molybdate ion transmembrane transporter activity"/>
    <property type="evidence" value="ECO:0007669"/>
    <property type="project" value="InterPro"/>
</dbReference>
<evidence type="ECO:0000256" key="5">
    <source>
        <dbReference type="ARBA" id="ARBA00022475"/>
    </source>
</evidence>
<keyword evidence="15" id="KW-1185">Reference proteome</keyword>
<gene>
    <name evidence="14" type="ORF">FOZ63_002260</name>
</gene>
<reference evidence="14 15" key="1">
    <citation type="submission" date="2020-04" db="EMBL/GenBank/DDBJ databases">
        <title>Perkinsus olseni comparative genomics.</title>
        <authorList>
            <person name="Bogema D.R."/>
        </authorList>
    </citation>
    <scope>NUCLEOTIDE SEQUENCE [LARGE SCALE GENOMIC DNA]</scope>
    <source>
        <strain evidence="14 15">ATCC PRA-207</strain>
    </source>
</reference>
<evidence type="ECO:0000256" key="9">
    <source>
        <dbReference type="ARBA" id="ARBA00023136"/>
    </source>
</evidence>
<evidence type="ECO:0000256" key="10">
    <source>
        <dbReference type="ARBA" id="ARBA00030646"/>
    </source>
</evidence>
<keyword evidence="8" id="KW-0406">Ion transport</keyword>
<feature type="non-terminal residue" evidence="14">
    <location>
        <position position="321"/>
    </location>
</feature>
<comment type="subcellular location">
    <subcellularLocation>
        <location evidence="2">Cell membrane</location>
        <topology evidence="2">Multi-pass membrane protein</topology>
    </subcellularLocation>
</comment>
<dbReference type="PROSITE" id="PS50850">
    <property type="entry name" value="MFS"/>
    <property type="match status" value="1"/>
</dbReference>
<dbReference type="GO" id="GO:0005886">
    <property type="term" value="C:plasma membrane"/>
    <property type="evidence" value="ECO:0007669"/>
    <property type="project" value="UniProtKB-SubCell"/>
</dbReference>
<evidence type="ECO:0000313" key="14">
    <source>
        <dbReference type="EMBL" id="KAF4715735.1"/>
    </source>
</evidence>
<evidence type="ECO:0000256" key="11">
    <source>
        <dbReference type="ARBA" id="ARBA00032555"/>
    </source>
</evidence>
<sequence length="321" mass="34179">EGSGPLPILPVMMTPYPGANLNPLGNVLGFIFNTLKMTISSFSPWPSLPTESVLCAFLAALCAAKPLYSGALRSRSAVTKDTSSSSSSGSTGNEEFHRFQLVYLGVYLLAVLADWLQGPFVYALYRSYGYSIEDIGSLFIVGFLTSGVFGMFVGGLADSFGRKKACLMYCILYALACVLYHSRHFYVLLLGRFLGGVSTSLLFSVFEAWMLEEHAARGFDAKSLNDTFAKATLGNGTAAIVAGVLSHFAAVKYGPIGPFQLSAFTLGVCGVMIILFWNENYGGSPSSTASSSPLSGMLRAMAEAFKVALAQPSVLLCGLVQ</sequence>
<evidence type="ECO:0000313" key="15">
    <source>
        <dbReference type="Proteomes" id="UP000553632"/>
    </source>
</evidence>
<accession>A0A7J6R4Y9</accession>
<evidence type="ECO:0000256" key="2">
    <source>
        <dbReference type="ARBA" id="ARBA00004651"/>
    </source>
</evidence>
<evidence type="ECO:0000256" key="4">
    <source>
        <dbReference type="ARBA" id="ARBA00022448"/>
    </source>
</evidence>
<evidence type="ECO:0000256" key="6">
    <source>
        <dbReference type="ARBA" id="ARBA00022692"/>
    </source>
</evidence>
<evidence type="ECO:0000256" key="12">
    <source>
        <dbReference type="SAM" id="Phobius"/>
    </source>
</evidence>
<feature type="non-terminal residue" evidence="14">
    <location>
        <position position="1"/>
    </location>
</feature>
<evidence type="ECO:0000256" key="8">
    <source>
        <dbReference type="ARBA" id="ARBA00023065"/>
    </source>
</evidence>
<dbReference type="GO" id="GO:0006811">
    <property type="term" value="P:monoatomic ion transport"/>
    <property type="evidence" value="ECO:0007669"/>
    <property type="project" value="UniProtKB-KW"/>
</dbReference>
<protein>
    <recommendedName>
        <fullName evidence="3">Molybdate-anion transporter</fullName>
    </recommendedName>
    <alternativeName>
        <fullName evidence="10">Major facilitator superfamily domain-containing protein 5</fullName>
    </alternativeName>
    <alternativeName>
        <fullName evidence="11">Molybdate transporter 2 homolog</fullName>
    </alternativeName>
</protein>
<feature type="domain" description="Major facilitator superfamily (MFS) profile" evidence="13">
    <location>
        <begin position="98"/>
        <end position="321"/>
    </location>
</feature>
<keyword evidence="9 12" id="KW-0472">Membrane</keyword>
<dbReference type="InterPro" id="IPR020846">
    <property type="entry name" value="MFS_dom"/>
</dbReference>
<dbReference type="EMBL" id="JABANO010028108">
    <property type="protein sequence ID" value="KAF4715735.1"/>
    <property type="molecule type" value="Genomic_DNA"/>
</dbReference>
<dbReference type="PANTHER" id="PTHR23516:SF1">
    <property type="entry name" value="MOLYBDATE-ANION TRANSPORTER"/>
    <property type="match status" value="1"/>
</dbReference>
<keyword evidence="6 12" id="KW-0812">Transmembrane</keyword>
<feature type="transmembrane region" description="Helical" evidence="12">
    <location>
        <begin position="101"/>
        <end position="123"/>
    </location>
</feature>
<name>A0A7J6R4Y9_PEROL</name>
<dbReference type="Gene3D" id="1.20.1250.20">
    <property type="entry name" value="MFS general substrate transporter like domains"/>
    <property type="match status" value="1"/>
</dbReference>
<dbReference type="Pfam" id="PF05631">
    <property type="entry name" value="MFS_5"/>
    <property type="match status" value="1"/>
</dbReference>
<dbReference type="InterPro" id="IPR036259">
    <property type="entry name" value="MFS_trans_sf"/>
</dbReference>
<keyword evidence="7 12" id="KW-1133">Transmembrane helix</keyword>
<dbReference type="AlphaFoldDB" id="A0A7J6R4Y9"/>
<organism evidence="14 15">
    <name type="scientific">Perkinsus olseni</name>
    <name type="common">Perkinsus atlanticus</name>
    <dbReference type="NCBI Taxonomy" id="32597"/>
    <lineage>
        <taxon>Eukaryota</taxon>
        <taxon>Sar</taxon>
        <taxon>Alveolata</taxon>
        <taxon>Perkinsozoa</taxon>
        <taxon>Perkinsea</taxon>
        <taxon>Perkinsida</taxon>
        <taxon>Perkinsidae</taxon>
        <taxon>Perkinsus</taxon>
    </lineage>
</organism>
<dbReference type="Proteomes" id="UP000553632">
    <property type="component" value="Unassembled WGS sequence"/>
</dbReference>
<keyword evidence="4" id="KW-0813">Transport</keyword>
<keyword evidence="5" id="KW-1003">Cell membrane</keyword>
<evidence type="ECO:0000256" key="3">
    <source>
        <dbReference type="ARBA" id="ARBA00021242"/>
    </source>
</evidence>
<comment type="function">
    <text evidence="1">Mediates high-affinity intracellular uptake of the rare oligo-element molybdenum.</text>
</comment>